<dbReference type="SUPFAM" id="SSF56436">
    <property type="entry name" value="C-type lectin-like"/>
    <property type="match status" value="1"/>
</dbReference>
<sequence length="350" mass="39564">MMFLVLAVLFHVAASLQHPLTVLRLRHEIASYPKQISSAKVTLEGCVDLTEEHKKEEDGRFLHMVRTHAFSVEIPSVGWSQRLLPGMMFLVLAVLFHMAASLQPPLTVLRLRHEIASYPKQISTAKVTLEGCVDLVLKNGTQRAFFVYDQDTGHCKLHERIRSSTKTQKLTKNYFVSVDGSDVKKAFMGECESDACPVGWKLFTGNNQCYGLLRIRKSRDKSNENYGNTLRTLCSSGQSTSTGQPASIHNQEEQNFIANLLDEQNGIEAALGLTRLPLPHDQSNNWKWVDNSSVDFNGWEDGQEEDKEMIVAVMSSPSWKWQSMGQYIGYYVCTIKMCDFEDEEKEQCSA</sequence>
<evidence type="ECO:0000313" key="5">
    <source>
        <dbReference type="WBParaSite" id="L893_g25470.t1"/>
    </source>
</evidence>
<dbReference type="Proteomes" id="UP000095287">
    <property type="component" value="Unplaced"/>
</dbReference>
<dbReference type="SMART" id="SM00034">
    <property type="entry name" value="CLECT"/>
    <property type="match status" value="1"/>
</dbReference>
<dbReference type="InterPro" id="IPR001304">
    <property type="entry name" value="C-type_lectin-like"/>
</dbReference>
<protein>
    <submittedName>
        <fullName evidence="5">C-type lectin domain-containing protein</fullName>
    </submittedName>
</protein>
<accession>A0A1I7ZDX1</accession>
<dbReference type="PANTHER" id="PTHR22991:SF40">
    <property type="entry name" value="PROTEIN CBG13490"/>
    <property type="match status" value="1"/>
</dbReference>
<name>A0A1I7ZDX1_9BILA</name>
<keyword evidence="2" id="KW-0732">Signal</keyword>
<evidence type="ECO:0000259" key="3">
    <source>
        <dbReference type="PROSITE" id="PS50041"/>
    </source>
</evidence>
<dbReference type="InterPro" id="IPR016187">
    <property type="entry name" value="CTDL_fold"/>
</dbReference>
<feature type="signal peptide" evidence="2">
    <location>
        <begin position="1"/>
        <end position="15"/>
    </location>
</feature>
<evidence type="ECO:0000256" key="1">
    <source>
        <dbReference type="ARBA" id="ARBA00023157"/>
    </source>
</evidence>
<evidence type="ECO:0000313" key="4">
    <source>
        <dbReference type="Proteomes" id="UP000095287"/>
    </source>
</evidence>
<organism evidence="4 5">
    <name type="scientific">Steinernema glaseri</name>
    <dbReference type="NCBI Taxonomy" id="37863"/>
    <lineage>
        <taxon>Eukaryota</taxon>
        <taxon>Metazoa</taxon>
        <taxon>Ecdysozoa</taxon>
        <taxon>Nematoda</taxon>
        <taxon>Chromadorea</taxon>
        <taxon>Rhabditida</taxon>
        <taxon>Tylenchina</taxon>
        <taxon>Panagrolaimomorpha</taxon>
        <taxon>Strongyloidoidea</taxon>
        <taxon>Steinernematidae</taxon>
        <taxon>Steinernema</taxon>
    </lineage>
</organism>
<dbReference type="AlphaFoldDB" id="A0A1I7ZDX1"/>
<dbReference type="Gene3D" id="3.10.100.10">
    <property type="entry name" value="Mannose-Binding Protein A, subunit A"/>
    <property type="match status" value="1"/>
</dbReference>
<keyword evidence="1" id="KW-1015">Disulfide bond</keyword>
<keyword evidence="4" id="KW-1185">Reference proteome</keyword>
<reference evidence="5" key="1">
    <citation type="submission" date="2016-11" db="UniProtKB">
        <authorList>
            <consortium name="WormBaseParasite"/>
        </authorList>
    </citation>
    <scope>IDENTIFICATION</scope>
</reference>
<dbReference type="WBParaSite" id="L893_g25470.t1">
    <property type="protein sequence ID" value="L893_g25470.t1"/>
    <property type="gene ID" value="L893_g25470"/>
</dbReference>
<proteinExistence type="predicted"/>
<dbReference type="PANTHER" id="PTHR22991">
    <property type="entry name" value="PROTEIN CBG13490"/>
    <property type="match status" value="1"/>
</dbReference>
<dbReference type="Pfam" id="PF00059">
    <property type="entry name" value="Lectin_C"/>
    <property type="match status" value="1"/>
</dbReference>
<dbReference type="PROSITE" id="PS50041">
    <property type="entry name" value="C_TYPE_LECTIN_2"/>
    <property type="match status" value="1"/>
</dbReference>
<dbReference type="InterPro" id="IPR016186">
    <property type="entry name" value="C-type_lectin-like/link_sf"/>
</dbReference>
<feature type="chain" id="PRO_5012836910" evidence="2">
    <location>
        <begin position="16"/>
        <end position="350"/>
    </location>
</feature>
<feature type="domain" description="C-type lectin" evidence="3">
    <location>
        <begin position="246"/>
        <end position="320"/>
    </location>
</feature>
<dbReference type="InterPro" id="IPR050976">
    <property type="entry name" value="Snaclec"/>
</dbReference>
<evidence type="ECO:0000256" key="2">
    <source>
        <dbReference type="SAM" id="SignalP"/>
    </source>
</evidence>